<dbReference type="STRING" id="1799789.AX660_03315"/>
<dbReference type="InterPro" id="IPR000866">
    <property type="entry name" value="AhpC/TSA"/>
</dbReference>
<dbReference type="AlphaFoldDB" id="A0A148KKK6"/>
<feature type="domain" description="Thioredoxin" evidence="13">
    <location>
        <begin position="40"/>
        <end position="213"/>
    </location>
</feature>
<evidence type="ECO:0000256" key="8">
    <source>
        <dbReference type="ARBA" id="ARBA00032824"/>
    </source>
</evidence>
<dbReference type="PROSITE" id="PS51352">
    <property type="entry name" value="THIOREDOXIN_2"/>
    <property type="match status" value="1"/>
</dbReference>
<evidence type="ECO:0000256" key="7">
    <source>
        <dbReference type="ARBA" id="ARBA00023284"/>
    </source>
</evidence>
<dbReference type="GO" id="GO:0034599">
    <property type="term" value="P:cellular response to oxidative stress"/>
    <property type="evidence" value="ECO:0007669"/>
    <property type="project" value="TreeGrafter"/>
</dbReference>
<keyword evidence="5" id="KW-0560">Oxidoreductase</keyword>
<evidence type="ECO:0000256" key="1">
    <source>
        <dbReference type="ARBA" id="ARBA00003330"/>
    </source>
</evidence>
<comment type="similarity">
    <text evidence="9">Belongs to the peroxiredoxin family. BCP/PrxQ subfamily.</text>
</comment>
<keyword evidence="15" id="KW-1185">Reference proteome</keyword>
<evidence type="ECO:0000256" key="9">
    <source>
        <dbReference type="ARBA" id="ARBA00038489"/>
    </source>
</evidence>
<comment type="catalytic activity">
    <reaction evidence="11">
        <text>a hydroperoxide + [thioredoxin]-dithiol = an alcohol + [thioredoxin]-disulfide + H2O</text>
        <dbReference type="Rhea" id="RHEA:62620"/>
        <dbReference type="Rhea" id="RHEA-COMP:10698"/>
        <dbReference type="Rhea" id="RHEA-COMP:10700"/>
        <dbReference type="ChEBI" id="CHEBI:15377"/>
        <dbReference type="ChEBI" id="CHEBI:29950"/>
        <dbReference type="ChEBI" id="CHEBI:30879"/>
        <dbReference type="ChEBI" id="CHEBI:35924"/>
        <dbReference type="ChEBI" id="CHEBI:50058"/>
        <dbReference type="EC" id="1.11.1.24"/>
    </reaction>
</comment>
<dbReference type="EC" id="1.11.1.24" evidence="2"/>
<dbReference type="InterPro" id="IPR050924">
    <property type="entry name" value="Peroxiredoxin_BCP/PrxQ"/>
</dbReference>
<evidence type="ECO:0000256" key="11">
    <source>
        <dbReference type="ARBA" id="ARBA00049091"/>
    </source>
</evidence>
<dbReference type="Gene3D" id="3.40.30.10">
    <property type="entry name" value="Glutaredoxin"/>
    <property type="match status" value="1"/>
</dbReference>
<gene>
    <name evidence="14" type="ORF">AX660_03315</name>
</gene>
<dbReference type="InterPro" id="IPR036249">
    <property type="entry name" value="Thioredoxin-like_sf"/>
</dbReference>
<dbReference type="PANTHER" id="PTHR42801:SF7">
    <property type="entry name" value="SLL1159 PROTEIN"/>
    <property type="match status" value="1"/>
</dbReference>
<evidence type="ECO:0000256" key="12">
    <source>
        <dbReference type="SAM" id="SignalP"/>
    </source>
</evidence>
<evidence type="ECO:0000256" key="2">
    <source>
        <dbReference type="ARBA" id="ARBA00013017"/>
    </source>
</evidence>
<feature type="chain" id="PRO_5007550148" description="thioredoxin-dependent peroxiredoxin" evidence="12">
    <location>
        <begin position="25"/>
        <end position="213"/>
    </location>
</feature>
<protein>
    <recommendedName>
        <fullName evidence="2">thioredoxin-dependent peroxiredoxin</fullName>
        <ecNumber evidence="2">1.11.1.24</ecNumber>
    </recommendedName>
    <alternativeName>
        <fullName evidence="8">Thioredoxin peroxidase</fullName>
    </alternativeName>
    <alternativeName>
        <fullName evidence="10">Thioredoxin-dependent peroxiredoxin Bcp</fullName>
    </alternativeName>
</protein>
<dbReference type="GO" id="GO:0005737">
    <property type="term" value="C:cytoplasm"/>
    <property type="evidence" value="ECO:0007669"/>
    <property type="project" value="TreeGrafter"/>
</dbReference>
<dbReference type="CDD" id="cd02970">
    <property type="entry name" value="PRX_like2"/>
    <property type="match status" value="1"/>
</dbReference>
<evidence type="ECO:0000313" key="15">
    <source>
        <dbReference type="Proteomes" id="UP000070299"/>
    </source>
</evidence>
<comment type="function">
    <text evidence="1">Thiol-specific peroxidase that catalyzes the reduction of hydrogen peroxide and organic hydroperoxides to water and alcohols, respectively. Plays a role in cell protection against oxidative stress by detoxifying peroxides and as sensor of hydrogen peroxide-mediated signaling events.</text>
</comment>
<evidence type="ECO:0000256" key="4">
    <source>
        <dbReference type="ARBA" id="ARBA00022862"/>
    </source>
</evidence>
<sequence length="213" mass="23125">MKNRLLLNLCTGLTLALLSLPGLALDRTKIADDAANVTPLLIGQTAPNSTLKTVDDAPVSLKALTMEKPTVLIFYRGGWCPYCNRQLAGLKDIEAELDALGYQIIAISPETPAQLQSQKLQEKFTVRLLSDASLSAISGFGIGFYVADDTTANYKSKWDIDLNKQDNSGKAVLPAPAVFILDKNAKVKFSFVNPDFKERLSPELLLSAAKLVL</sequence>
<evidence type="ECO:0000256" key="10">
    <source>
        <dbReference type="ARBA" id="ARBA00042639"/>
    </source>
</evidence>
<organism evidence="14 15">
    <name type="scientific">Paraglaciecola hydrolytica</name>
    <dbReference type="NCBI Taxonomy" id="1799789"/>
    <lineage>
        <taxon>Bacteria</taxon>
        <taxon>Pseudomonadati</taxon>
        <taxon>Pseudomonadota</taxon>
        <taxon>Gammaproteobacteria</taxon>
        <taxon>Alteromonadales</taxon>
        <taxon>Alteromonadaceae</taxon>
        <taxon>Paraglaciecola</taxon>
    </lineage>
</organism>
<dbReference type="GO" id="GO:0008379">
    <property type="term" value="F:thioredoxin peroxidase activity"/>
    <property type="evidence" value="ECO:0007669"/>
    <property type="project" value="TreeGrafter"/>
</dbReference>
<accession>A0A148KKK6</accession>
<dbReference type="GO" id="GO:0045454">
    <property type="term" value="P:cell redox homeostasis"/>
    <property type="evidence" value="ECO:0007669"/>
    <property type="project" value="TreeGrafter"/>
</dbReference>
<keyword evidence="7" id="KW-0676">Redox-active center</keyword>
<keyword evidence="4" id="KW-0049">Antioxidant</keyword>
<dbReference type="SUPFAM" id="SSF52833">
    <property type="entry name" value="Thioredoxin-like"/>
    <property type="match status" value="1"/>
</dbReference>
<evidence type="ECO:0000259" key="13">
    <source>
        <dbReference type="PROSITE" id="PS51352"/>
    </source>
</evidence>
<dbReference type="OrthoDB" id="9809746at2"/>
<dbReference type="EMBL" id="LSNE01000020">
    <property type="protein sequence ID" value="KXI26809.1"/>
    <property type="molecule type" value="Genomic_DNA"/>
</dbReference>
<dbReference type="Pfam" id="PF00578">
    <property type="entry name" value="AhpC-TSA"/>
    <property type="match status" value="1"/>
</dbReference>
<feature type="signal peptide" evidence="12">
    <location>
        <begin position="1"/>
        <end position="24"/>
    </location>
</feature>
<keyword evidence="3" id="KW-0575">Peroxidase</keyword>
<keyword evidence="12" id="KW-0732">Signal</keyword>
<comment type="caution">
    <text evidence="14">The sequence shown here is derived from an EMBL/GenBank/DDBJ whole genome shotgun (WGS) entry which is preliminary data.</text>
</comment>
<dbReference type="PANTHER" id="PTHR42801">
    <property type="entry name" value="THIOREDOXIN-DEPENDENT PEROXIDE REDUCTASE"/>
    <property type="match status" value="1"/>
</dbReference>
<evidence type="ECO:0000256" key="6">
    <source>
        <dbReference type="ARBA" id="ARBA00023157"/>
    </source>
</evidence>
<name>A0A148KKK6_9ALTE</name>
<proteinExistence type="inferred from homology"/>
<evidence type="ECO:0000313" key="14">
    <source>
        <dbReference type="EMBL" id="KXI26809.1"/>
    </source>
</evidence>
<evidence type="ECO:0000256" key="3">
    <source>
        <dbReference type="ARBA" id="ARBA00022559"/>
    </source>
</evidence>
<dbReference type="RefSeq" id="WP_068382281.1">
    <property type="nucleotide sequence ID" value="NZ_LSNE01000020.1"/>
</dbReference>
<reference evidence="15" key="1">
    <citation type="submission" date="2016-02" db="EMBL/GenBank/DDBJ databases">
        <authorList>
            <person name="Schultz-Johansen M."/>
            <person name="Glaring M.A."/>
            <person name="Bech P.K."/>
            <person name="Stougaard P."/>
        </authorList>
    </citation>
    <scope>NUCLEOTIDE SEQUENCE [LARGE SCALE GENOMIC DNA]</scope>
    <source>
        <strain evidence="15">S66</strain>
    </source>
</reference>
<keyword evidence="6" id="KW-1015">Disulfide bond</keyword>
<dbReference type="Proteomes" id="UP000070299">
    <property type="component" value="Unassembled WGS sequence"/>
</dbReference>
<evidence type="ECO:0000256" key="5">
    <source>
        <dbReference type="ARBA" id="ARBA00023002"/>
    </source>
</evidence>
<dbReference type="InterPro" id="IPR013766">
    <property type="entry name" value="Thioredoxin_domain"/>
</dbReference>